<keyword evidence="3 6" id="KW-0812">Transmembrane</keyword>
<dbReference type="GO" id="GO:0016020">
    <property type="term" value="C:membrane"/>
    <property type="evidence" value="ECO:0007669"/>
    <property type="project" value="UniProtKB-SubCell"/>
</dbReference>
<evidence type="ECO:0000256" key="2">
    <source>
        <dbReference type="ARBA" id="ARBA00009012"/>
    </source>
</evidence>
<dbReference type="InterPro" id="IPR002794">
    <property type="entry name" value="DUF92_TMEM19"/>
</dbReference>
<gene>
    <name evidence="7" type="ORF">JKP88DRAFT_206539</name>
</gene>
<feature type="transmembrane region" description="Helical" evidence="6">
    <location>
        <begin position="218"/>
        <end position="238"/>
    </location>
</feature>
<dbReference type="OrthoDB" id="30881at2759"/>
<evidence type="ECO:0000256" key="4">
    <source>
        <dbReference type="ARBA" id="ARBA00022989"/>
    </source>
</evidence>
<proteinExistence type="inferred from homology"/>
<keyword evidence="4 6" id="KW-1133">Transmembrane helix</keyword>
<evidence type="ECO:0000256" key="6">
    <source>
        <dbReference type="SAM" id="Phobius"/>
    </source>
</evidence>
<evidence type="ECO:0000256" key="5">
    <source>
        <dbReference type="ARBA" id="ARBA00023136"/>
    </source>
</evidence>
<keyword evidence="8" id="KW-1185">Reference proteome</keyword>
<feature type="transmembrane region" description="Helical" evidence="6">
    <location>
        <begin position="171"/>
        <end position="197"/>
    </location>
</feature>
<protein>
    <submittedName>
        <fullName evidence="7">Integral membrane protein DUF92-domain-containing protein</fullName>
    </submittedName>
</protein>
<dbReference type="PANTHER" id="PTHR13353">
    <property type="entry name" value="TRANSMEMBRANE PROTEIN 19"/>
    <property type="match status" value="1"/>
</dbReference>
<organism evidence="7 8">
    <name type="scientific">Tribonema minus</name>
    <dbReference type="NCBI Taxonomy" id="303371"/>
    <lineage>
        <taxon>Eukaryota</taxon>
        <taxon>Sar</taxon>
        <taxon>Stramenopiles</taxon>
        <taxon>Ochrophyta</taxon>
        <taxon>PX clade</taxon>
        <taxon>Xanthophyceae</taxon>
        <taxon>Tribonematales</taxon>
        <taxon>Tribonemataceae</taxon>
        <taxon>Tribonema</taxon>
    </lineage>
</organism>
<feature type="transmembrane region" description="Helical" evidence="6">
    <location>
        <begin position="38"/>
        <end position="57"/>
    </location>
</feature>
<evidence type="ECO:0000256" key="1">
    <source>
        <dbReference type="ARBA" id="ARBA00004141"/>
    </source>
</evidence>
<dbReference type="Pfam" id="PF01940">
    <property type="entry name" value="DUF92"/>
    <property type="match status" value="1"/>
</dbReference>
<dbReference type="AlphaFoldDB" id="A0A835Z8S7"/>
<evidence type="ECO:0000256" key="3">
    <source>
        <dbReference type="ARBA" id="ARBA00022692"/>
    </source>
</evidence>
<comment type="subcellular location">
    <subcellularLocation>
        <location evidence="1">Membrane</location>
        <topology evidence="1">Multi-pass membrane protein</topology>
    </subcellularLocation>
</comment>
<accession>A0A835Z8S7</accession>
<dbReference type="PANTHER" id="PTHR13353:SF5">
    <property type="entry name" value="TRANSMEMBRANE PROTEIN 19"/>
    <property type="match status" value="1"/>
</dbReference>
<keyword evidence="5 6" id="KW-0472">Membrane</keyword>
<dbReference type="EMBL" id="JAFCMP010000065">
    <property type="protein sequence ID" value="KAG5188731.1"/>
    <property type="molecule type" value="Genomic_DNA"/>
</dbReference>
<sequence length="240" mass="24557">MEALTINSVGFGLFIGSGKAEKLLTPQGAAHAYVLGNILWYALGWRGWTTCVLYLLAGSAVTKVKMAEKTARGIAEGRGGRRGPENVWGSAATGAACALACVVWPQRAALLRVGYAASLATKLGDTFASEIGKAYGRTTYLITTLRPVPAGTEGAVSLEGTAAGVGGSLIIAWYAAAIGLMPASAIGVCAVAAFVACNVESVLGATTQGKTAWLTNEVINFVNTTVGAAVGMALWALMLR</sequence>
<evidence type="ECO:0000313" key="7">
    <source>
        <dbReference type="EMBL" id="KAG5188731.1"/>
    </source>
</evidence>
<comment type="similarity">
    <text evidence="2">Belongs to the TMEM19 family.</text>
</comment>
<name>A0A835Z8S7_9STRA</name>
<reference evidence="7" key="1">
    <citation type="submission" date="2021-02" db="EMBL/GenBank/DDBJ databases">
        <title>First Annotated Genome of the Yellow-green Alga Tribonema minus.</title>
        <authorList>
            <person name="Mahan K.M."/>
        </authorList>
    </citation>
    <scope>NUCLEOTIDE SEQUENCE</scope>
    <source>
        <strain evidence="7">UTEX B ZZ1240</strain>
    </source>
</reference>
<dbReference type="Proteomes" id="UP000664859">
    <property type="component" value="Unassembled WGS sequence"/>
</dbReference>
<evidence type="ECO:0000313" key="8">
    <source>
        <dbReference type="Proteomes" id="UP000664859"/>
    </source>
</evidence>
<dbReference type="NCBIfam" id="TIGR00297">
    <property type="entry name" value="TIGR00297 family protein"/>
    <property type="match status" value="1"/>
</dbReference>
<comment type="caution">
    <text evidence="7">The sequence shown here is derived from an EMBL/GenBank/DDBJ whole genome shotgun (WGS) entry which is preliminary data.</text>
</comment>